<reference evidence="7 8" key="1">
    <citation type="submission" date="2012-09" db="EMBL/GenBank/DDBJ databases">
        <title>Genome Sequence of Bacillus sp. DW5-4.</title>
        <authorList>
            <person name="Lai Q."/>
            <person name="Liu Y."/>
            <person name="Shao Z."/>
        </authorList>
    </citation>
    <scope>NUCLEOTIDE SEQUENCE [LARGE SCALE GENOMIC DNA]</scope>
    <source>
        <strain evidence="7 8">DW5-4</strain>
    </source>
</reference>
<dbReference type="GO" id="GO:0003955">
    <property type="term" value="F:NAD(P)H dehydrogenase (quinone) activity"/>
    <property type="evidence" value="ECO:0007669"/>
    <property type="project" value="TreeGrafter"/>
</dbReference>
<keyword evidence="3" id="KW-0285">Flavoprotein</keyword>
<dbReference type="GO" id="GO:0019646">
    <property type="term" value="P:aerobic electron transport chain"/>
    <property type="evidence" value="ECO:0007669"/>
    <property type="project" value="TreeGrafter"/>
</dbReference>
<proteinExistence type="inferred from homology"/>
<evidence type="ECO:0000256" key="3">
    <source>
        <dbReference type="ARBA" id="ARBA00022630"/>
    </source>
</evidence>
<comment type="similarity">
    <text evidence="2">Belongs to the NADH dehydrogenase family.</text>
</comment>
<dbReference type="Pfam" id="PF07992">
    <property type="entry name" value="Pyr_redox_2"/>
    <property type="match status" value="1"/>
</dbReference>
<name>A0A081LG73_9BACI</name>
<feature type="domain" description="FAD/NAD(P)-binding" evidence="6">
    <location>
        <begin position="7"/>
        <end position="326"/>
    </location>
</feature>
<dbReference type="Proteomes" id="UP000028091">
    <property type="component" value="Unassembled WGS sequence"/>
</dbReference>
<protein>
    <submittedName>
        <fullName evidence="7">NADH dehydrogenase</fullName>
    </submittedName>
</protein>
<organism evidence="7 8">
    <name type="scientific">Bacillus zhangzhouensis</name>
    <dbReference type="NCBI Taxonomy" id="1178540"/>
    <lineage>
        <taxon>Bacteria</taxon>
        <taxon>Bacillati</taxon>
        <taxon>Bacillota</taxon>
        <taxon>Bacilli</taxon>
        <taxon>Bacillales</taxon>
        <taxon>Bacillaceae</taxon>
        <taxon>Bacillus</taxon>
    </lineage>
</organism>
<evidence type="ECO:0000256" key="5">
    <source>
        <dbReference type="ARBA" id="ARBA00023002"/>
    </source>
</evidence>
<comment type="cofactor">
    <cofactor evidence="1">
        <name>FAD</name>
        <dbReference type="ChEBI" id="CHEBI:57692"/>
    </cofactor>
</comment>
<dbReference type="SUPFAM" id="SSF51905">
    <property type="entry name" value="FAD/NAD(P)-binding domain"/>
    <property type="match status" value="2"/>
</dbReference>
<gene>
    <name evidence="7" type="ORF">BA70_01275</name>
</gene>
<keyword evidence="8" id="KW-1185">Reference proteome</keyword>
<dbReference type="PRINTS" id="PR00368">
    <property type="entry name" value="FADPNR"/>
</dbReference>
<dbReference type="AlphaFoldDB" id="A0A081LG73"/>
<dbReference type="InterPro" id="IPR023753">
    <property type="entry name" value="FAD/NAD-binding_dom"/>
</dbReference>
<dbReference type="InterPro" id="IPR036188">
    <property type="entry name" value="FAD/NAD-bd_sf"/>
</dbReference>
<evidence type="ECO:0000313" key="7">
    <source>
        <dbReference type="EMBL" id="KEP28249.1"/>
    </source>
</evidence>
<dbReference type="InterPro" id="IPR051169">
    <property type="entry name" value="NADH-Q_oxidoreductase"/>
</dbReference>
<keyword evidence="4" id="KW-0274">FAD</keyword>
<dbReference type="Gene3D" id="3.50.50.100">
    <property type="match status" value="1"/>
</dbReference>
<accession>A0A081LG73</accession>
<dbReference type="EMBL" id="JOTP01000001">
    <property type="protein sequence ID" value="KEP28249.1"/>
    <property type="molecule type" value="Genomic_DNA"/>
</dbReference>
<evidence type="ECO:0000256" key="2">
    <source>
        <dbReference type="ARBA" id="ARBA00005272"/>
    </source>
</evidence>
<dbReference type="RefSeq" id="WP_167331419.1">
    <property type="nucleotide sequence ID" value="NZ_JOTP01000001.1"/>
</dbReference>
<comment type="caution">
    <text evidence="7">The sequence shown here is derived from an EMBL/GenBank/DDBJ whole genome shotgun (WGS) entry which is preliminary data.</text>
</comment>
<sequence>MPVNKPKIVVLGAGYGGLMTVTRLTKQLGTNDADITLVNKHNYHYETTWLHEASAGTLHHDRCRYQIKDVINSSRVNFVQATVESIDKEAKKVVTSDGELSYDYLVVALGAVPETFGIAGLKEYAFSISNINSARQLREHIELQFATYNTEAEKRPERLTIVVGGAGFTGIEFLGELGNRVPELCKEYDIDQKDVRIICVEAAPTALPGFDPELIDYAMNYLQGKGVEFKIGTAIKECTSEGIIVGKDDDTEEIKAETVVWAAGVRGNPIVEAAGFENMRGRVKVSPDLRVPENDDVFIIGDCSLIINEEINRPYPPTAQIAMQQGETVAKNLAALVKGGSLESFKPDIKGTVASLGEHDAVGVAFGKKLQGTKASAMKKIIDNRSLFMVGGPGLVLKKGKFKFF</sequence>
<dbReference type="PANTHER" id="PTHR42913">
    <property type="entry name" value="APOPTOSIS-INDUCING FACTOR 1"/>
    <property type="match status" value="1"/>
</dbReference>
<evidence type="ECO:0000256" key="4">
    <source>
        <dbReference type="ARBA" id="ARBA00022827"/>
    </source>
</evidence>
<dbReference type="PANTHER" id="PTHR42913:SF3">
    <property type="entry name" value="64 KDA MITOCHONDRIAL NADH DEHYDROGENASE (EUROFUNG)"/>
    <property type="match status" value="1"/>
</dbReference>
<evidence type="ECO:0000313" key="8">
    <source>
        <dbReference type="Proteomes" id="UP000028091"/>
    </source>
</evidence>
<keyword evidence="5" id="KW-0560">Oxidoreductase</keyword>
<evidence type="ECO:0000256" key="1">
    <source>
        <dbReference type="ARBA" id="ARBA00001974"/>
    </source>
</evidence>
<evidence type="ECO:0000259" key="6">
    <source>
        <dbReference type="Pfam" id="PF07992"/>
    </source>
</evidence>
<dbReference type="eggNOG" id="COG1252">
    <property type="taxonomic scope" value="Bacteria"/>
</dbReference>